<evidence type="ECO:0000313" key="15">
    <source>
        <dbReference type="Proteomes" id="UP000078113"/>
    </source>
</evidence>
<evidence type="ECO:0000256" key="9">
    <source>
        <dbReference type="PIRSR" id="PIRSR038928-1"/>
    </source>
</evidence>
<keyword evidence="6 10" id="KW-0408">Iron</keyword>
<dbReference type="GO" id="GO:0042744">
    <property type="term" value="P:hydrogen peroxide catabolic process"/>
    <property type="evidence" value="ECO:0007669"/>
    <property type="project" value="UniProtKB-KW"/>
</dbReference>
<feature type="binding site" description="axial binding residue" evidence="10">
    <location>
        <position position="360"/>
    </location>
    <ligand>
        <name>heme</name>
        <dbReference type="ChEBI" id="CHEBI:30413"/>
    </ligand>
    <ligandPart>
        <name>Fe</name>
        <dbReference type="ChEBI" id="CHEBI:18248"/>
    </ligandPart>
</feature>
<dbReference type="PANTHER" id="PTHR11465:SF62">
    <property type="entry name" value="CATALASE T"/>
    <property type="match status" value="1"/>
</dbReference>
<evidence type="ECO:0000256" key="12">
    <source>
        <dbReference type="RuleBase" id="RU004142"/>
    </source>
</evidence>
<dbReference type="EC" id="1.11.1.6" evidence="11"/>
<gene>
    <name evidence="14" type="ORF">A4X09_0g6464</name>
</gene>
<dbReference type="Gene3D" id="2.40.180.10">
    <property type="entry name" value="Catalase core domain"/>
    <property type="match status" value="1"/>
</dbReference>
<keyword evidence="7 11" id="KW-0376">Hydrogen peroxide</keyword>
<keyword evidence="5 11" id="KW-0560">Oxidoreductase</keyword>
<reference evidence="14" key="2">
    <citation type="journal article" date="2019" name="IMA Fungus">
        <title>Genome sequencing and comparison of five Tilletia species to identify candidate genes for the detection of regulated species infecting wheat.</title>
        <authorList>
            <person name="Nguyen H.D.T."/>
            <person name="Sultana T."/>
            <person name="Kesanakurti P."/>
            <person name="Hambleton S."/>
        </authorList>
    </citation>
    <scope>NUCLEOTIDE SEQUENCE</scope>
    <source>
        <strain evidence="14">DAOMC 236422</strain>
    </source>
</reference>
<dbReference type="FunFam" id="2.40.180.10:FF:000001">
    <property type="entry name" value="Catalase"/>
    <property type="match status" value="1"/>
</dbReference>
<evidence type="ECO:0000256" key="10">
    <source>
        <dbReference type="PIRSR" id="PIRSR038928-2"/>
    </source>
</evidence>
<name>A0A8X7N2R2_9BASI</name>
<feature type="active site" evidence="9">
    <location>
        <position position="77"/>
    </location>
</feature>
<dbReference type="SMART" id="SM01060">
    <property type="entry name" value="Catalase"/>
    <property type="match status" value="1"/>
</dbReference>
<dbReference type="GO" id="GO:0042542">
    <property type="term" value="P:response to hydrogen peroxide"/>
    <property type="evidence" value="ECO:0007669"/>
    <property type="project" value="TreeGrafter"/>
</dbReference>
<comment type="cofactor">
    <cofactor evidence="10">
        <name>heme</name>
        <dbReference type="ChEBI" id="CHEBI:30413"/>
    </cofactor>
</comment>
<feature type="active site" evidence="9">
    <location>
        <position position="150"/>
    </location>
</feature>
<dbReference type="GO" id="GO:0046872">
    <property type="term" value="F:metal ion binding"/>
    <property type="evidence" value="ECO:0007669"/>
    <property type="project" value="UniProtKB-KW"/>
</dbReference>
<evidence type="ECO:0000256" key="3">
    <source>
        <dbReference type="ARBA" id="ARBA00022617"/>
    </source>
</evidence>
<protein>
    <recommendedName>
        <fullName evidence="11">Catalase</fullName>
        <ecNumber evidence="11">1.11.1.6</ecNumber>
    </recommendedName>
</protein>
<evidence type="ECO:0000256" key="11">
    <source>
        <dbReference type="RuleBase" id="RU000498"/>
    </source>
</evidence>
<dbReference type="InterPro" id="IPR024711">
    <property type="entry name" value="Catalase_clade1/3"/>
</dbReference>
<dbReference type="GO" id="GO:0005777">
    <property type="term" value="C:peroxisome"/>
    <property type="evidence" value="ECO:0007669"/>
    <property type="project" value="TreeGrafter"/>
</dbReference>
<dbReference type="Pfam" id="PF06628">
    <property type="entry name" value="Catalase-rel"/>
    <property type="match status" value="1"/>
</dbReference>
<comment type="function">
    <text evidence="8 12">Catalyzes the degradation of hydrogen peroxide (H(2)O(2)) generated by peroxisomal oxidases to water and oxygen, thereby protecting cells from the toxic effects of hydrogen peroxide.</text>
</comment>
<keyword evidence="2 11" id="KW-0575">Peroxidase</keyword>
<dbReference type="Pfam" id="PF00199">
    <property type="entry name" value="Catalase"/>
    <property type="match status" value="1"/>
</dbReference>
<comment type="catalytic activity">
    <reaction evidence="11">
        <text>2 H2O2 = O2 + 2 H2O</text>
        <dbReference type="Rhea" id="RHEA:20309"/>
        <dbReference type="ChEBI" id="CHEBI:15377"/>
        <dbReference type="ChEBI" id="CHEBI:15379"/>
        <dbReference type="ChEBI" id="CHEBI:16240"/>
        <dbReference type="EC" id="1.11.1.6"/>
    </reaction>
</comment>
<dbReference type="GO" id="GO:0020037">
    <property type="term" value="F:heme binding"/>
    <property type="evidence" value="ECO:0007669"/>
    <property type="project" value="InterPro"/>
</dbReference>
<dbReference type="PROSITE" id="PS00437">
    <property type="entry name" value="CATALASE_1"/>
    <property type="match status" value="1"/>
</dbReference>
<evidence type="ECO:0000256" key="2">
    <source>
        <dbReference type="ARBA" id="ARBA00022559"/>
    </source>
</evidence>
<accession>A0A8X7N2R2</accession>
<feature type="domain" description="Catalase core" evidence="13">
    <location>
        <begin position="26"/>
        <end position="415"/>
    </location>
</feature>
<dbReference type="InterPro" id="IPR020835">
    <property type="entry name" value="Catalase_sf"/>
</dbReference>
<comment type="similarity">
    <text evidence="1 11">Belongs to the catalase family.</text>
</comment>
<comment type="caution">
    <text evidence="14">The sequence shown here is derived from an EMBL/GenBank/DDBJ whole genome shotgun (WGS) entry which is preliminary data.</text>
</comment>
<dbReference type="PROSITE" id="PS51402">
    <property type="entry name" value="CATALASE_3"/>
    <property type="match status" value="1"/>
</dbReference>
<sequence>MSATTADLPQTLNYAEEALNPNGVYTSSNGVPVAHPYEILRIGTEEHPDGPLLLQDFHHIDALSHFDRERIPERVVHAKGGGAHGKFTCTHPIPELTRANLFSEKGKETPVTARFSTVGGESGSMDQARDPRGFSVKFRTEEGNWDFVGNNTPIFFLRDPAKFPNFIHTQKRNPQTNLTHMDDSTNFWEWLGQNPESAHQMTYLFGPRGIPKSWRHMQGYSGHTFKFVNANGDWVYNQIHILSNQGVQNLSSEEAAGMSPDCHQKDLYEAIERKEFPSWTVKYQKATHEELLKASINAFDLTETWDRKKFPLHELGQLELNRNVENYFAEIEQIAFNPAHLISGIEPSADPVLQSRLFSYPDTHRHRLGPNYQQIPVNAPTGLKYNMYNFQRDGAGAMTNQGARPNHFSSLNPPTLVPRGYDISRTVGSHDGHAVAYLSGVSSKDFKQARELYRRVFTENERATFVKEVTGHMSTTTDKGVLARAISVWHQVDEDLAAQLASGLKIDSYEKDLKKMRFIGSHNDEAGLTAHQMIAELFPEKLKSDGKVSNGHGNGRQVKIAAR</sequence>
<dbReference type="InterPro" id="IPR011614">
    <property type="entry name" value="Catalase_core"/>
</dbReference>
<evidence type="ECO:0000256" key="7">
    <source>
        <dbReference type="ARBA" id="ARBA00023324"/>
    </source>
</evidence>
<dbReference type="Proteomes" id="UP000078113">
    <property type="component" value="Unassembled WGS sequence"/>
</dbReference>
<evidence type="ECO:0000259" key="13">
    <source>
        <dbReference type="SMART" id="SM01060"/>
    </source>
</evidence>
<dbReference type="GO" id="GO:0005739">
    <property type="term" value="C:mitochondrion"/>
    <property type="evidence" value="ECO:0007669"/>
    <property type="project" value="TreeGrafter"/>
</dbReference>
<organism evidence="14 15">
    <name type="scientific">Tilletia walkeri</name>
    <dbReference type="NCBI Taxonomy" id="117179"/>
    <lineage>
        <taxon>Eukaryota</taxon>
        <taxon>Fungi</taxon>
        <taxon>Dikarya</taxon>
        <taxon>Basidiomycota</taxon>
        <taxon>Ustilaginomycotina</taxon>
        <taxon>Exobasidiomycetes</taxon>
        <taxon>Tilletiales</taxon>
        <taxon>Tilletiaceae</taxon>
        <taxon>Tilletia</taxon>
    </lineage>
</organism>
<dbReference type="InterPro" id="IPR010582">
    <property type="entry name" value="Catalase_immune_responsive"/>
</dbReference>
<dbReference type="PRINTS" id="PR00067">
    <property type="entry name" value="CATALASE"/>
</dbReference>
<dbReference type="PANTHER" id="PTHR11465">
    <property type="entry name" value="CATALASE"/>
    <property type="match status" value="1"/>
</dbReference>
<dbReference type="GO" id="GO:0004096">
    <property type="term" value="F:catalase activity"/>
    <property type="evidence" value="ECO:0007669"/>
    <property type="project" value="UniProtKB-EC"/>
</dbReference>
<evidence type="ECO:0000256" key="6">
    <source>
        <dbReference type="ARBA" id="ARBA00023004"/>
    </source>
</evidence>
<dbReference type="InterPro" id="IPR002226">
    <property type="entry name" value="Catalase_haem_BS"/>
</dbReference>
<reference evidence="14" key="1">
    <citation type="submission" date="2016-04" db="EMBL/GenBank/DDBJ databases">
        <authorList>
            <person name="Nguyen H.D."/>
            <person name="Samba Siva P."/>
            <person name="Cullis J."/>
            <person name="Levesque C.A."/>
            <person name="Hambleton S."/>
        </authorList>
    </citation>
    <scope>NUCLEOTIDE SEQUENCE</scope>
    <source>
        <strain evidence="14">DAOMC 236422</strain>
    </source>
</reference>
<evidence type="ECO:0000313" key="14">
    <source>
        <dbReference type="EMBL" id="KAE8265882.1"/>
    </source>
</evidence>
<evidence type="ECO:0000256" key="1">
    <source>
        <dbReference type="ARBA" id="ARBA00005329"/>
    </source>
</evidence>
<keyword evidence="4 10" id="KW-0479">Metal-binding</keyword>
<keyword evidence="3 10" id="KW-0349">Heme</keyword>
<dbReference type="InterPro" id="IPR024708">
    <property type="entry name" value="Catalase_AS"/>
</dbReference>
<dbReference type="EMBL" id="LWDG02000417">
    <property type="protein sequence ID" value="KAE8265882.1"/>
    <property type="molecule type" value="Genomic_DNA"/>
</dbReference>
<evidence type="ECO:0000256" key="8">
    <source>
        <dbReference type="ARBA" id="ARBA00044729"/>
    </source>
</evidence>
<dbReference type="AlphaFoldDB" id="A0A8X7N2R2"/>
<evidence type="ECO:0000256" key="5">
    <source>
        <dbReference type="ARBA" id="ARBA00023002"/>
    </source>
</evidence>
<dbReference type="PIRSF" id="PIRSF038928">
    <property type="entry name" value="Catalase_clade1-3"/>
    <property type="match status" value="1"/>
</dbReference>
<dbReference type="InterPro" id="IPR018028">
    <property type="entry name" value="Catalase"/>
</dbReference>
<dbReference type="PROSITE" id="PS00438">
    <property type="entry name" value="CATALASE_2"/>
    <property type="match status" value="1"/>
</dbReference>
<keyword evidence="15" id="KW-1185">Reference proteome</keyword>
<dbReference type="SUPFAM" id="SSF56634">
    <property type="entry name" value="Heme-dependent catalase-like"/>
    <property type="match status" value="1"/>
</dbReference>
<proteinExistence type="inferred from homology"/>
<evidence type="ECO:0000256" key="4">
    <source>
        <dbReference type="ARBA" id="ARBA00022723"/>
    </source>
</evidence>